<comment type="caution">
    <text evidence="3">The sequence shown here is derived from an EMBL/GenBank/DDBJ whole genome shotgun (WGS) entry which is preliminary data.</text>
</comment>
<name>A0A0R3JXB6_CALMK</name>
<dbReference type="GO" id="GO:0042256">
    <property type="term" value="P:cytosolic ribosome assembly"/>
    <property type="evidence" value="ECO:0007669"/>
    <property type="project" value="UniProtKB-UniRule"/>
</dbReference>
<keyword evidence="2" id="KW-0810">Translation regulation</keyword>
<dbReference type="GO" id="GO:0043023">
    <property type="term" value="F:ribosomal large subunit binding"/>
    <property type="evidence" value="ECO:0007669"/>
    <property type="project" value="TreeGrafter"/>
</dbReference>
<dbReference type="HAMAP" id="MF_01477">
    <property type="entry name" value="Iojap_RsfS"/>
    <property type="match status" value="1"/>
</dbReference>
<organism evidence="3 4">
    <name type="scientific">Caloramator mitchellensis</name>
    <dbReference type="NCBI Taxonomy" id="908809"/>
    <lineage>
        <taxon>Bacteria</taxon>
        <taxon>Bacillati</taxon>
        <taxon>Bacillota</taxon>
        <taxon>Clostridia</taxon>
        <taxon>Eubacteriales</taxon>
        <taxon>Clostridiaceae</taxon>
        <taxon>Caloramator</taxon>
    </lineage>
</organism>
<dbReference type="OrthoDB" id="9793681at2"/>
<comment type="subcellular location">
    <subcellularLocation>
        <location evidence="2">Cytoplasm</location>
    </subcellularLocation>
</comment>
<evidence type="ECO:0000313" key="4">
    <source>
        <dbReference type="Proteomes" id="UP000052015"/>
    </source>
</evidence>
<dbReference type="Gene3D" id="3.30.460.10">
    <property type="entry name" value="Beta Polymerase, domain 2"/>
    <property type="match status" value="1"/>
</dbReference>
<dbReference type="SUPFAM" id="SSF81301">
    <property type="entry name" value="Nucleotidyltransferase"/>
    <property type="match status" value="1"/>
</dbReference>
<dbReference type="GO" id="GO:0017148">
    <property type="term" value="P:negative regulation of translation"/>
    <property type="evidence" value="ECO:0007669"/>
    <property type="project" value="UniProtKB-UniRule"/>
</dbReference>
<evidence type="ECO:0000256" key="1">
    <source>
        <dbReference type="ARBA" id="ARBA00010574"/>
    </source>
</evidence>
<dbReference type="InterPro" id="IPR043519">
    <property type="entry name" value="NT_sf"/>
</dbReference>
<evidence type="ECO:0000313" key="3">
    <source>
        <dbReference type="EMBL" id="KRQ88161.1"/>
    </source>
</evidence>
<dbReference type="RefSeq" id="WP_057976440.1">
    <property type="nucleotide sequence ID" value="NZ_LKHP01000001.1"/>
</dbReference>
<proteinExistence type="inferred from homology"/>
<dbReference type="NCBIfam" id="TIGR00090">
    <property type="entry name" value="rsfS_iojap_ybeB"/>
    <property type="match status" value="1"/>
</dbReference>
<dbReference type="InterPro" id="IPR004394">
    <property type="entry name" value="Iojap/RsfS/C7orf30"/>
</dbReference>
<dbReference type="GO" id="GO:0005737">
    <property type="term" value="C:cytoplasm"/>
    <property type="evidence" value="ECO:0007669"/>
    <property type="project" value="UniProtKB-SubCell"/>
</dbReference>
<sequence>MVTSQSIAYFISNAASNKKARDVRILNVMHLSPIADYFVVCSASSTVHVKAIADEIEDKMAEKGYDLKHKEGYNSARWILLDYGDVIVHVFHNEDRDFYDIERLWADAIAVNV</sequence>
<keyword evidence="2" id="KW-0678">Repressor</keyword>
<keyword evidence="4" id="KW-1185">Reference proteome</keyword>
<keyword evidence="2" id="KW-0963">Cytoplasm</keyword>
<gene>
    <name evidence="2 3" type="primary">rsfS</name>
    <name evidence="3" type="ORF">ABG79_00331</name>
</gene>
<dbReference type="PATRIC" id="fig|908809.3.peg.329"/>
<dbReference type="PANTHER" id="PTHR21043">
    <property type="entry name" value="IOJAP SUPERFAMILY ORTHOLOG"/>
    <property type="match status" value="1"/>
</dbReference>
<dbReference type="STRING" id="908809.ABG79_00331"/>
<comment type="subunit">
    <text evidence="2">Interacts with ribosomal protein uL14 (rplN).</text>
</comment>
<protein>
    <recommendedName>
        <fullName evidence="2">Ribosomal silencing factor RsfS</fullName>
    </recommendedName>
</protein>
<dbReference type="PANTHER" id="PTHR21043:SF0">
    <property type="entry name" value="MITOCHONDRIAL ASSEMBLY OF RIBOSOMAL LARGE SUBUNIT PROTEIN 1"/>
    <property type="match status" value="1"/>
</dbReference>
<comment type="function">
    <text evidence="2">Functions as a ribosomal silencing factor. Interacts with ribosomal protein uL14 (rplN), blocking formation of intersubunit bridge B8. Prevents association of the 30S and 50S ribosomal subunits and the formation of functional ribosomes, thus repressing translation.</text>
</comment>
<dbReference type="EMBL" id="LKHP01000001">
    <property type="protein sequence ID" value="KRQ88161.1"/>
    <property type="molecule type" value="Genomic_DNA"/>
</dbReference>
<reference evidence="3 4" key="1">
    <citation type="submission" date="2015-09" db="EMBL/GenBank/DDBJ databases">
        <title>Draft genome sequence of a Caloramator mitchellensis, a moderate thermophile from the Great Artesian Basin of Australia.</title>
        <authorList>
            <person name="Patel B.K."/>
        </authorList>
    </citation>
    <scope>NUCLEOTIDE SEQUENCE [LARGE SCALE GENOMIC DNA]</scope>
    <source>
        <strain evidence="3 4">VF08</strain>
    </source>
</reference>
<accession>A0A0R3JXB6</accession>
<evidence type="ECO:0000256" key="2">
    <source>
        <dbReference type="HAMAP-Rule" id="MF_01477"/>
    </source>
</evidence>
<dbReference type="GO" id="GO:0090071">
    <property type="term" value="P:negative regulation of ribosome biogenesis"/>
    <property type="evidence" value="ECO:0007669"/>
    <property type="project" value="UniProtKB-UniRule"/>
</dbReference>
<dbReference type="Pfam" id="PF02410">
    <property type="entry name" value="RsfS"/>
    <property type="match status" value="1"/>
</dbReference>
<comment type="similarity">
    <text evidence="1 2">Belongs to the Iojap/RsfS family.</text>
</comment>
<dbReference type="Proteomes" id="UP000052015">
    <property type="component" value="Unassembled WGS sequence"/>
</dbReference>
<dbReference type="AlphaFoldDB" id="A0A0R3JXB6"/>